<organism evidence="1 2">
    <name type="scientific">Parageobacillus toebii</name>
    <dbReference type="NCBI Taxonomy" id="153151"/>
    <lineage>
        <taxon>Bacteria</taxon>
        <taxon>Bacillati</taxon>
        <taxon>Bacillota</taxon>
        <taxon>Bacilli</taxon>
        <taxon>Bacillales</taxon>
        <taxon>Anoxybacillaceae</taxon>
        <taxon>Parageobacillus</taxon>
    </lineage>
</organism>
<proteinExistence type="predicted"/>
<gene>
    <name evidence="1" type="ORF">B4110_0972</name>
</gene>
<protein>
    <submittedName>
        <fullName evidence="1">Uncharacterized protein</fullName>
    </submittedName>
</protein>
<sequence length="49" mass="5461">MQGLVLVGSAIKPESVKVQTPLENPALTNIVNKIKQYRDFADHKLEVVE</sequence>
<dbReference type="Proteomes" id="UP000075324">
    <property type="component" value="Unassembled WGS sequence"/>
</dbReference>
<accession>A0A150N4R4</accession>
<dbReference type="AlphaFoldDB" id="A0A150N4R4"/>
<evidence type="ECO:0000313" key="2">
    <source>
        <dbReference type="Proteomes" id="UP000075324"/>
    </source>
</evidence>
<name>A0A150N4R4_9BACL</name>
<comment type="caution">
    <text evidence="1">The sequence shown here is derived from an EMBL/GenBank/DDBJ whole genome shotgun (WGS) entry which is preliminary data.</text>
</comment>
<reference evidence="1 2" key="1">
    <citation type="submission" date="2016-01" db="EMBL/GenBank/DDBJ databases">
        <title>Draft Genome Sequences of Seven Thermophilic Sporeformers Isolated from Foods.</title>
        <authorList>
            <person name="Berendsen E.M."/>
            <person name="Wells-Bennik M.H."/>
            <person name="Krawcyk A.O."/>
            <person name="De Jong A."/>
            <person name="Holsappel S."/>
            <person name="Eijlander R.T."/>
            <person name="Kuipers O.P."/>
        </authorList>
    </citation>
    <scope>NUCLEOTIDE SEQUENCE [LARGE SCALE GENOMIC DNA]</scope>
    <source>
        <strain evidence="1 2">B4110</strain>
    </source>
</reference>
<dbReference type="EMBL" id="LQYW01000032">
    <property type="protein sequence ID" value="KYD31658.1"/>
    <property type="molecule type" value="Genomic_DNA"/>
</dbReference>
<evidence type="ECO:0000313" key="1">
    <source>
        <dbReference type="EMBL" id="KYD31658.1"/>
    </source>
</evidence>
<dbReference type="RefSeq" id="WP_160331301.1">
    <property type="nucleotide sequence ID" value="NZ_LQYW01000032.1"/>
</dbReference>
<dbReference type="PATRIC" id="fig|153151.4.peg.2061"/>